<name>A0A0F5MQA4_9RICK</name>
<gene>
    <name evidence="1" type="ORF">SZ25_00029</name>
</gene>
<protein>
    <submittedName>
        <fullName evidence="1">ABC transporter substrate binding protein</fullName>
    </submittedName>
</protein>
<proteinExistence type="predicted"/>
<dbReference type="Gene3D" id="3.40.50.2300">
    <property type="match status" value="1"/>
</dbReference>
<accession>A0A0F5MQA4</accession>
<comment type="caution">
    <text evidence="1">The sequence shown here is derived from an EMBL/GenBank/DDBJ whole genome shotgun (WGS) entry which is preliminary data.</text>
</comment>
<evidence type="ECO:0000313" key="2">
    <source>
        <dbReference type="Proteomes" id="UP000033358"/>
    </source>
</evidence>
<dbReference type="EMBL" id="JYHA01000008">
    <property type="protein sequence ID" value="KKB96876.1"/>
    <property type="molecule type" value="Genomic_DNA"/>
</dbReference>
<evidence type="ECO:0000313" key="1">
    <source>
        <dbReference type="EMBL" id="KKB96876.1"/>
    </source>
</evidence>
<dbReference type="Pfam" id="PF04392">
    <property type="entry name" value="ABC_sub_bind"/>
    <property type="match status" value="1"/>
</dbReference>
<dbReference type="PANTHER" id="PTHR35271:SF1">
    <property type="entry name" value="ABC TRANSPORTER, SUBSTRATE-BINDING LIPOPROTEIN"/>
    <property type="match status" value="1"/>
</dbReference>
<dbReference type="Proteomes" id="UP000033358">
    <property type="component" value="Unassembled WGS sequence"/>
</dbReference>
<keyword evidence="2" id="KW-1185">Reference proteome</keyword>
<dbReference type="AlphaFoldDB" id="A0A0F5MQA4"/>
<dbReference type="PANTHER" id="PTHR35271">
    <property type="entry name" value="ABC TRANSPORTER, SUBSTRATE-BINDING LIPOPROTEIN-RELATED"/>
    <property type="match status" value="1"/>
</dbReference>
<dbReference type="CDD" id="cd06325">
    <property type="entry name" value="PBP1_ABC_unchar_transporter"/>
    <property type="match status" value="1"/>
</dbReference>
<reference evidence="1 2" key="1">
    <citation type="submission" date="2015-02" db="EMBL/GenBank/DDBJ databases">
        <title>Single cell genomics of a rare environmental alphaproteobacterium provides unique insights into Rickettsiaceae evolution.</title>
        <authorList>
            <person name="Martijn J."/>
            <person name="Schulz F."/>
            <person name="Zaremba-Niedzwiedzka K."/>
            <person name="Viklund J."/>
            <person name="Stepanauskas R."/>
            <person name="Andersson S.G.E."/>
            <person name="Horn M."/>
            <person name="Guy L."/>
            <person name="Ettema T.J.G."/>
        </authorList>
    </citation>
    <scope>NUCLEOTIDE SEQUENCE [LARGE SCALE GENOMIC DNA]</scope>
    <source>
        <strain evidence="1 2">SCGC AAA041-L04</strain>
    </source>
</reference>
<organism evidence="1 2">
    <name type="scientific">Candidatus Arcanibacter lacustris</name>
    <dbReference type="NCBI Taxonomy" id="1607817"/>
    <lineage>
        <taxon>Bacteria</taxon>
        <taxon>Pseudomonadati</taxon>
        <taxon>Pseudomonadota</taxon>
        <taxon>Alphaproteobacteria</taxon>
        <taxon>Rickettsiales</taxon>
        <taxon>Candidatus Arcanibacter</taxon>
    </lineage>
</organism>
<dbReference type="InterPro" id="IPR007487">
    <property type="entry name" value="ABC_transpt-TYRBP-like"/>
</dbReference>
<sequence length="193" mass="20766">MHKPGGNVSGTRNSSPLKEQLALALSLVPGLKNIGVVLNMSESNSVYMLEKLQEAARNFAIEVKYKAVANSADIKLATETLADNVDAFFLLQDSTVASSLPSLIKSATKYKKPVISSYVEAVEIGALGGLAFDEYNIGIQTGKMALRVLEGASIGNMDVEDPEKIDLVINQKQAKELGIKIPEDIIKKANLIY</sequence>